<organism evidence="2 3">
    <name type="scientific">Tepidiforma bonchosmolovskayae</name>
    <dbReference type="NCBI Taxonomy" id="2601677"/>
    <lineage>
        <taxon>Bacteria</taxon>
        <taxon>Bacillati</taxon>
        <taxon>Chloroflexota</taxon>
        <taxon>Tepidiformia</taxon>
        <taxon>Tepidiformales</taxon>
        <taxon>Tepidiformaceae</taxon>
        <taxon>Tepidiforma</taxon>
    </lineage>
</organism>
<dbReference type="Pfam" id="PF12730">
    <property type="entry name" value="ABC2_membrane_4"/>
    <property type="match status" value="1"/>
</dbReference>
<sequence length="257" mass="26804">MARNRVQLPGAPVNPDIARLTVRQLLGQRRTVVVALLALVPVAIALLFRLAAPADADPERFTARGLLGGIVTTTILPLVTLVFATGAFGQDAEDGTLVYLLATPVPRRAIVLARLVVAWLAAAALLLPSAALAGALALQGGDPGIVLGFAVAVVAGAFVYTAAFTWLSIATSRALVAGLLYVFLWEGALSGLFGGIRFLSIRQYTAGIAGAFFDLPPAVYQPRLDPLPAVFLAAAVAAGMTILAVRQLRRWEIGESS</sequence>
<feature type="transmembrane region" description="Helical" evidence="1">
    <location>
        <begin position="175"/>
        <end position="196"/>
    </location>
</feature>
<feature type="transmembrane region" description="Helical" evidence="1">
    <location>
        <begin position="145"/>
        <end position="169"/>
    </location>
</feature>
<keyword evidence="3" id="KW-1185">Reference proteome</keyword>
<reference evidence="2 3" key="1">
    <citation type="submission" date="2019-10" db="EMBL/GenBank/DDBJ databases">
        <title>Thermopilla bonchosmolovskayae gen. nov., sp. nov., a moderately thermophilic Chloroflexi bacterium from a Chukotka hot spring (Arctic, Russia), representing a novel classis Thermopillaia, which include previously uncultivated lineage OLB14.</title>
        <authorList>
            <person name="Kochetkova T.V."/>
            <person name="Zayulina K.S."/>
            <person name="Zhigarkov V.S."/>
            <person name="Minaev N.V."/>
            <person name="Novikov A."/>
            <person name="Toshchakov S.V."/>
            <person name="Elcheninov A.G."/>
            <person name="Kublanov I.V."/>
        </authorList>
    </citation>
    <scope>NUCLEOTIDE SEQUENCE [LARGE SCALE GENOMIC DNA]</scope>
    <source>
        <strain evidence="2 3">3753O</strain>
    </source>
</reference>
<keyword evidence="1" id="KW-0812">Transmembrane</keyword>
<feature type="transmembrane region" description="Helical" evidence="1">
    <location>
        <begin position="64"/>
        <end position="89"/>
    </location>
</feature>
<gene>
    <name evidence="2" type="ORF">Tbon_04755</name>
</gene>
<feature type="transmembrane region" description="Helical" evidence="1">
    <location>
        <begin position="109"/>
        <end position="138"/>
    </location>
</feature>
<keyword evidence="1" id="KW-1133">Transmembrane helix</keyword>
<name>A0ABX6C3Q3_9CHLR</name>
<accession>A0ABX6C3Q3</accession>
<dbReference type="EMBL" id="CP042829">
    <property type="protein sequence ID" value="QFG02629.1"/>
    <property type="molecule type" value="Genomic_DNA"/>
</dbReference>
<evidence type="ECO:0000256" key="1">
    <source>
        <dbReference type="SAM" id="Phobius"/>
    </source>
</evidence>
<dbReference type="Proteomes" id="UP000326331">
    <property type="component" value="Chromosome"/>
</dbReference>
<protein>
    <submittedName>
        <fullName evidence="2">ABC transporter permease subunit</fullName>
    </submittedName>
</protein>
<feature type="transmembrane region" description="Helical" evidence="1">
    <location>
        <begin position="32"/>
        <end position="52"/>
    </location>
</feature>
<keyword evidence="1" id="KW-0472">Membrane</keyword>
<evidence type="ECO:0000313" key="2">
    <source>
        <dbReference type="EMBL" id="QFG02629.1"/>
    </source>
</evidence>
<evidence type="ECO:0000313" key="3">
    <source>
        <dbReference type="Proteomes" id="UP000326331"/>
    </source>
</evidence>
<feature type="transmembrane region" description="Helical" evidence="1">
    <location>
        <begin position="226"/>
        <end position="245"/>
    </location>
</feature>
<proteinExistence type="predicted"/>